<name>A0A1N6LWX6_BABMR</name>
<dbReference type="AlphaFoldDB" id="A0A1N6LWX6"/>
<organism evidence="2 3">
    <name type="scientific">Babesia microti (strain RI)</name>
    <dbReference type="NCBI Taxonomy" id="1133968"/>
    <lineage>
        <taxon>Eukaryota</taxon>
        <taxon>Sar</taxon>
        <taxon>Alveolata</taxon>
        <taxon>Apicomplexa</taxon>
        <taxon>Aconoidasida</taxon>
        <taxon>Piroplasmida</taxon>
        <taxon>Babesiidae</taxon>
        <taxon>Babesia</taxon>
    </lineage>
</organism>
<feature type="region of interest" description="Disordered" evidence="1">
    <location>
        <begin position="219"/>
        <end position="239"/>
    </location>
</feature>
<dbReference type="KEGG" id="bmic:BMR1_01G02366"/>
<dbReference type="Proteomes" id="UP000002899">
    <property type="component" value="Chromosome I"/>
</dbReference>
<reference evidence="2 3" key="2">
    <citation type="journal article" date="2013" name="PLoS ONE">
        <title>Whole genome mapping and re-organization of the nuclear and mitochondrial genomes of Babesia microti isolates.</title>
        <authorList>
            <person name="Cornillot E."/>
            <person name="Dassouli A."/>
            <person name="Garg A."/>
            <person name="Pachikara N."/>
            <person name="Randazzo S."/>
            <person name="Depoix D."/>
            <person name="Carcy B."/>
            <person name="Delbecq S."/>
            <person name="Frutos R."/>
            <person name="Silva J.C."/>
            <person name="Sutton R."/>
            <person name="Krause P.J."/>
            <person name="Mamoun C.B."/>
        </authorList>
    </citation>
    <scope>NUCLEOTIDE SEQUENCE [LARGE SCALE GENOMIC DNA]</scope>
    <source>
        <strain evidence="2 3">RI</strain>
    </source>
</reference>
<sequence length="314" mass="33291">MGCECKYYYDLSAKQWWQLDDSLPDWTPLSRDRVIELQLDSRLGGLGIKQLLGSEPDCSASTQAEPKPAGDPGDEAHSEPRAGFISPGLGVSASPSSLEDANLHAKDAAGLDCSKEGEDEMGRGPSCILPGTGDPAGNAVDGARSEGRSQGRKLSYVREAARRLTYKEPGGFSGCIKAIADTRNAMLKDVANVDFEAEGNKAAFNFMIKRAKELAKSTSKVNCGTSTEASTGDLDGDCDENRNLQKRLSKEFRSSCYSDGDFSSGDSSDSSSSGSDSGKVANVSAQTTSSVTASLAQLMAIKMKLKSKIKNLNK</sequence>
<evidence type="ECO:0000313" key="3">
    <source>
        <dbReference type="Proteomes" id="UP000002899"/>
    </source>
</evidence>
<feature type="region of interest" description="Disordered" evidence="1">
    <location>
        <begin position="114"/>
        <end position="153"/>
    </location>
</feature>
<keyword evidence="3" id="KW-1185">Reference proteome</keyword>
<dbReference type="RefSeq" id="XP_021337479.1">
    <property type="nucleotide sequence ID" value="XM_021482888.1"/>
</dbReference>
<feature type="region of interest" description="Disordered" evidence="1">
    <location>
        <begin position="255"/>
        <end position="285"/>
    </location>
</feature>
<proteinExistence type="predicted"/>
<protein>
    <submittedName>
        <fullName evidence="2">Uncharacterized protein</fullName>
    </submittedName>
</protein>
<reference evidence="2 3" key="1">
    <citation type="journal article" date="2012" name="Nucleic Acids Res.">
        <title>Sequencing of the smallest Apicomplexan genome from the human pathogen Babesia microti.</title>
        <authorList>
            <person name="Cornillot E."/>
            <person name="Hadj-Kaddour K."/>
            <person name="Dassouli A."/>
            <person name="Noel B."/>
            <person name="Ranwez V."/>
            <person name="Vacherie B."/>
            <person name="Augagneur Y."/>
            <person name="Bres V."/>
            <person name="Duclos A."/>
            <person name="Randazzo S."/>
            <person name="Carcy B."/>
            <person name="Debierre-Grockiego F."/>
            <person name="Delbecq S."/>
            <person name="Moubri-Menage K."/>
            <person name="Shams-Eldin H."/>
            <person name="Usmani-Brown S."/>
            <person name="Bringaud F."/>
            <person name="Wincker P."/>
            <person name="Vivares C.P."/>
            <person name="Schwarz R.T."/>
            <person name="Schetters T.P."/>
            <person name="Krause P.J."/>
            <person name="Gorenflot A."/>
            <person name="Berry V."/>
            <person name="Barbe V."/>
            <person name="Ben Mamoun C."/>
        </authorList>
    </citation>
    <scope>NUCLEOTIDE SEQUENCE [LARGE SCALE GENOMIC DNA]</scope>
    <source>
        <strain evidence="2 3">RI</strain>
    </source>
</reference>
<feature type="region of interest" description="Disordered" evidence="1">
    <location>
        <begin position="54"/>
        <end position="100"/>
    </location>
</feature>
<dbReference type="GeneID" id="24423551"/>
<feature type="compositionally biased region" description="Polar residues" evidence="1">
    <location>
        <begin position="219"/>
        <end position="230"/>
    </location>
</feature>
<dbReference type="EMBL" id="FO082871">
    <property type="protein sequence ID" value="SIO73378.1"/>
    <property type="molecule type" value="Genomic_DNA"/>
</dbReference>
<evidence type="ECO:0000313" key="2">
    <source>
        <dbReference type="EMBL" id="SIO73378.1"/>
    </source>
</evidence>
<accession>A0A1N6LWX6</accession>
<gene>
    <name evidence="2" type="ORF">BMR1_01G02366</name>
</gene>
<reference evidence="2 3" key="3">
    <citation type="journal article" date="2016" name="Sci. Rep.">
        <title>Genome-wide diversity and gene expression profiling of Babesia microti isolates identify polymorphic genes that mediate host-pathogen interactions.</title>
        <authorList>
            <person name="Silva J.C."/>
            <person name="Cornillot E."/>
            <person name="McCracken C."/>
            <person name="Usmani-Brown S."/>
            <person name="Dwivedi A."/>
            <person name="Ifeonu O.O."/>
            <person name="Crabtree J."/>
            <person name="Gotia H.T."/>
            <person name="Virji A.Z."/>
            <person name="Reynes C."/>
            <person name="Colinge J."/>
            <person name="Kumar V."/>
            <person name="Lawres L."/>
            <person name="Pazzi J.E."/>
            <person name="Pablo J.V."/>
            <person name="Hung C."/>
            <person name="Brancato J."/>
            <person name="Kumari P."/>
            <person name="Orvis J."/>
            <person name="Tretina K."/>
            <person name="Chibucos M."/>
            <person name="Ott S."/>
            <person name="Sadzewicz L."/>
            <person name="Sengamalay N."/>
            <person name="Shetty A.C."/>
            <person name="Su Q."/>
            <person name="Tallon L."/>
            <person name="Fraser C.M."/>
            <person name="Frutos R."/>
            <person name="Molina D.M."/>
            <person name="Krause P.J."/>
            <person name="Ben Mamoun C."/>
        </authorList>
    </citation>
    <scope>NUCLEOTIDE SEQUENCE [LARGE SCALE GENOMIC DNA]</scope>
    <source>
        <strain evidence="2 3">RI</strain>
    </source>
</reference>
<evidence type="ECO:0000256" key="1">
    <source>
        <dbReference type="SAM" id="MobiDB-lite"/>
    </source>
</evidence>
<dbReference type="VEuPathDB" id="PiroplasmaDB:BMR1_01G02366"/>